<dbReference type="GO" id="GO:0016192">
    <property type="term" value="P:vesicle-mediated transport"/>
    <property type="evidence" value="ECO:0007669"/>
    <property type="project" value="InterPro"/>
</dbReference>
<dbReference type="GO" id="GO:0005829">
    <property type="term" value="C:cytosol"/>
    <property type="evidence" value="ECO:0007669"/>
    <property type="project" value="TreeGrafter"/>
</dbReference>
<dbReference type="SMART" id="SM00167">
    <property type="entry name" value="VPS9"/>
    <property type="match status" value="1"/>
</dbReference>
<name>A0AAJ7X730_PETMA</name>
<evidence type="ECO:0000313" key="4">
    <source>
        <dbReference type="RefSeq" id="XP_032823462.1"/>
    </source>
</evidence>
<evidence type="ECO:0000256" key="1">
    <source>
        <dbReference type="SAM" id="MobiDB-lite"/>
    </source>
</evidence>
<protein>
    <submittedName>
        <fullName evidence="4">VPS9 domain-containing protein 1</fullName>
    </submittedName>
</protein>
<dbReference type="Gene3D" id="1.20.1050.80">
    <property type="entry name" value="VPS9 domain"/>
    <property type="match status" value="1"/>
</dbReference>
<feature type="compositionally biased region" description="Gly residues" evidence="1">
    <location>
        <begin position="338"/>
        <end position="352"/>
    </location>
</feature>
<dbReference type="PROSITE" id="PS51205">
    <property type="entry name" value="VPS9"/>
    <property type="match status" value="1"/>
</dbReference>
<dbReference type="SUPFAM" id="SSF109993">
    <property type="entry name" value="VPS9 domain"/>
    <property type="match status" value="1"/>
</dbReference>
<feature type="domain" description="VPS9" evidence="2">
    <location>
        <begin position="535"/>
        <end position="708"/>
    </location>
</feature>
<dbReference type="AlphaFoldDB" id="A0AAJ7X730"/>
<feature type="compositionally biased region" description="Low complexity" evidence="1">
    <location>
        <begin position="353"/>
        <end position="372"/>
    </location>
</feature>
<gene>
    <name evidence="4" type="primary">VPS9D1</name>
</gene>
<feature type="region of interest" description="Disordered" evidence="1">
    <location>
        <begin position="108"/>
        <end position="143"/>
    </location>
</feature>
<dbReference type="RefSeq" id="XP_032823462.1">
    <property type="nucleotide sequence ID" value="XM_032967571.1"/>
</dbReference>
<dbReference type="InterPro" id="IPR003123">
    <property type="entry name" value="VPS9"/>
</dbReference>
<dbReference type="KEGG" id="pmrn:116950111"/>
<evidence type="ECO:0000313" key="3">
    <source>
        <dbReference type="Proteomes" id="UP001318040"/>
    </source>
</evidence>
<reference evidence="4" key="1">
    <citation type="submission" date="2025-08" db="UniProtKB">
        <authorList>
            <consortium name="RefSeq"/>
        </authorList>
    </citation>
    <scope>IDENTIFICATION</scope>
    <source>
        <tissue evidence="4">Sperm</tissue>
    </source>
</reference>
<dbReference type="GO" id="GO:0031267">
    <property type="term" value="F:small GTPase binding"/>
    <property type="evidence" value="ECO:0007669"/>
    <property type="project" value="TreeGrafter"/>
</dbReference>
<dbReference type="Pfam" id="PF02204">
    <property type="entry name" value="VPS9"/>
    <property type="match status" value="1"/>
</dbReference>
<dbReference type="InterPro" id="IPR045046">
    <property type="entry name" value="Vps9-like"/>
</dbReference>
<dbReference type="PANTHER" id="PTHR23101">
    <property type="entry name" value="RAB GDP/GTP EXCHANGE FACTOR"/>
    <property type="match status" value="1"/>
</dbReference>
<dbReference type="GO" id="GO:0030139">
    <property type="term" value="C:endocytic vesicle"/>
    <property type="evidence" value="ECO:0007669"/>
    <property type="project" value="TreeGrafter"/>
</dbReference>
<keyword evidence="3" id="KW-1185">Reference proteome</keyword>
<feature type="region of interest" description="Disordered" evidence="1">
    <location>
        <begin position="564"/>
        <end position="584"/>
    </location>
</feature>
<dbReference type="InterPro" id="IPR037191">
    <property type="entry name" value="VPS9_dom_sf"/>
</dbReference>
<evidence type="ECO:0000259" key="2">
    <source>
        <dbReference type="PROSITE" id="PS51205"/>
    </source>
</evidence>
<dbReference type="CTD" id="9605"/>
<organism evidence="3 4">
    <name type="scientific">Petromyzon marinus</name>
    <name type="common">Sea lamprey</name>
    <dbReference type="NCBI Taxonomy" id="7757"/>
    <lineage>
        <taxon>Eukaryota</taxon>
        <taxon>Metazoa</taxon>
        <taxon>Chordata</taxon>
        <taxon>Craniata</taxon>
        <taxon>Vertebrata</taxon>
        <taxon>Cyclostomata</taxon>
        <taxon>Hyperoartia</taxon>
        <taxon>Petromyzontiformes</taxon>
        <taxon>Petromyzontidae</taxon>
        <taxon>Petromyzon</taxon>
    </lineage>
</organism>
<feature type="region of interest" description="Disordered" evidence="1">
    <location>
        <begin position="241"/>
        <end position="262"/>
    </location>
</feature>
<sequence length="711" mass="77072">MSERDGWPLQGAMRMVKAAVQLDAEGRALDAYRAYLSSIAHVSQALLTVAEERPAANGATAGLSALEDKLLRLVEHSVERARATGTSLPAQRDHCTDGCRDVHVAGSAGERGADADGGCPPSVKTAAQPGPESTVEGDRPLPKPWTNIPCAFPSPTLFQKQQQEASVSFKRKLGPVEEARVQNMKLMAAYRARMSRLDPRHASAKTALNLSLERRMMENLLIAKAQETALQRKMVERRQRLREEADRRLSQNAAPSATEPERRSVLARVLEYEQDNEWPRQWKARLRERPDDSTLVSALISTLLSCGEHPLTQLLQEQQLRVYKKLHPLVSKSTQGQLGDGGDGGSGSGGSGTPEAAAAAPAPSALSPLGPDVASHGADCGITERTKRADDGHAVVVQKLAPESWEERPSVKAGWEASPDSRVEDVRGVSRDGSFEELGVELTGREGELLRGGDEEGGRGNAALRFMEEQALREHLKIIVNDVHTCMDSLLELCVLAFEQLESPAGRDQCLASLEEAFFKPLWPPLLALFRMVHGEEERALATWMAAYALATPGDLGVPPELRLVPGSGRPGGPRDAAATDLSSEGDGRVDFPYGAAVEELRNLAQHCCPQRKLDCIVRTTRQVCECVESFYEHQEAGLSPPSIGADDLLPILAFVVLRSQLPQLISECAALEEFIHEGYLMGEEGYCLTSVQTALNSVTSLPIPCGQTPT</sequence>
<dbReference type="PANTHER" id="PTHR23101:SF98">
    <property type="entry name" value="VPS9 DOMAIN-CONTAINING PROTEIN 1"/>
    <property type="match status" value="1"/>
</dbReference>
<dbReference type="Proteomes" id="UP001318040">
    <property type="component" value="Chromosome 38"/>
</dbReference>
<proteinExistence type="predicted"/>
<feature type="region of interest" description="Disordered" evidence="1">
    <location>
        <begin position="332"/>
        <end position="379"/>
    </location>
</feature>
<accession>A0AAJ7X730</accession>
<dbReference type="GO" id="GO:0005085">
    <property type="term" value="F:guanyl-nucleotide exchange factor activity"/>
    <property type="evidence" value="ECO:0007669"/>
    <property type="project" value="InterPro"/>
</dbReference>